<proteinExistence type="predicted"/>
<dbReference type="Proteomes" id="UP000306719">
    <property type="component" value="Unassembled WGS sequence"/>
</dbReference>
<dbReference type="RefSeq" id="WP_138544810.1">
    <property type="nucleotide sequence ID" value="NZ_PNCJ01000014.1"/>
</dbReference>
<dbReference type="OrthoDB" id="6291474at2"/>
<dbReference type="EMBL" id="PNCJ01000014">
    <property type="protein sequence ID" value="TMP37604.1"/>
    <property type="molecule type" value="Genomic_DNA"/>
</dbReference>
<evidence type="ECO:0000313" key="2">
    <source>
        <dbReference type="Proteomes" id="UP000306719"/>
    </source>
</evidence>
<organism evidence="1 2">
    <name type="scientific">Pseudoalteromonas rubra</name>
    <dbReference type="NCBI Taxonomy" id="43658"/>
    <lineage>
        <taxon>Bacteria</taxon>
        <taxon>Pseudomonadati</taxon>
        <taxon>Pseudomonadota</taxon>
        <taxon>Gammaproteobacteria</taxon>
        <taxon>Alteromonadales</taxon>
        <taxon>Pseudoalteromonadaceae</taxon>
        <taxon>Pseudoalteromonas</taxon>
    </lineage>
</organism>
<accession>A0A5S3X089</accession>
<reference evidence="1 2" key="1">
    <citation type="submission" date="2018-01" db="EMBL/GenBank/DDBJ databases">
        <authorList>
            <person name="Paulsen S."/>
            <person name="Gram L.K."/>
        </authorList>
    </citation>
    <scope>NUCLEOTIDE SEQUENCE [LARGE SCALE GENOMIC DNA]</scope>
    <source>
        <strain evidence="1 2">S2599</strain>
    </source>
</reference>
<protein>
    <submittedName>
        <fullName evidence="1">Uncharacterized protein</fullName>
    </submittedName>
</protein>
<reference evidence="2" key="2">
    <citation type="submission" date="2019-06" db="EMBL/GenBank/DDBJ databases">
        <title>Co-occurence of chitin degradation, pigmentation and bioactivity in marine Pseudoalteromonas.</title>
        <authorList>
            <person name="Sonnenschein E.C."/>
            <person name="Bech P.K."/>
        </authorList>
    </citation>
    <scope>NUCLEOTIDE SEQUENCE [LARGE SCALE GENOMIC DNA]</scope>
    <source>
        <strain evidence="2">S2599</strain>
    </source>
</reference>
<name>A0A5S3X089_9GAMM</name>
<dbReference type="AlphaFoldDB" id="A0A5S3X089"/>
<sequence length="149" mass="17220">MALVKFFRNLLLLLLLLYIAVLTSKTVQIFLLHKMNLMGSGWGDGAVQIFMENKTEYKSVILDMLDNNNMSAYEIDVTFAFAELLLDDEDIRSKLETISESHPQKQVRCFWHDVLNGRFEHAPVFPNQPNNGKNQFVAYRFVDNGTRCK</sequence>
<comment type="caution">
    <text evidence="1">The sequence shown here is derived from an EMBL/GenBank/DDBJ whole genome shotgun (WGS) entry which is preliminary data.</text>
</comment>
<gene>
    <name evidence="1" type="ORF">CWB98_10535</name>
</gene>
<evidence type="ECO:0000313" key="1">
    <source>
        <dbReference type="EMBL" id="TMP37604.1"/>
    </source>
</evidence>